<dbReference type="AlphaFoldDB" id="A0A3P8AFF3"/>
<accession>A0A3P8AFF3</accession>
<evidence type="ECO:0000313" key="5">
    <source>
        <dbReference type="WBParaSite" id="HPBE_0001874401-mRNA-1"/>
    </source>
</evidence>
<feature type="compositionally biased region" description="Low complexity" evidence="1">
    <location>
        <begin position="292"/>
        <end position="303"/>
    </location>
</feature>
<protein>
    <submittedName>
        <fullName evidence="5">BMERB domain-containing protein</fullName>
    </submittedName>
</protein>
<feature type="region of interest" description="Disordered" evidence="1">
    <location>
        <begin position="274"/>
        <end position="327"/>
    </location>
</feature>
<evidence type="ECO:0000313" key="3">
    <source>
        <dbReference type="EMBL" id="VDP12732.1"/>
    </source>
</evidence>
<proteinExistence type="predicted"/>
<sequence length="529" mass="60513">MQLMQEKKPKEASRKSTLLKKFEECDQEIAKSDDDMKNMDLRGTERFVKWHYSTDLPPDMGQNGSPETNAPASLKKTSTAVKEHDGVVIRVVYLAERMQVESMFVHKNCFRCAYCSQPLRIGECGKDKDLEFHFPRRFFCRTHLRLPLKEKIARIERAARTVEKNINREKEMDGQLQETGQAHYRTAALKRESTEANEPLIQCTATLSFFSPEQLRDRTVQRMRDGVAAEAISPVSEIPFIDDRTPERAEFSNHVRKSSVASSGNQVVLELDTNSLSSTSDFEDEELEECAESSSESPSDSCDAGQSDEDDASISEEEGDELEEGDLEELERTVLQYSEENPEKPLTEEQVVSVIESINRRRDAPLNTPRGLANSPRIGSDSQQLKKAADLERLRTESRLKAKQKTDEELGLDPENKWAMDSWFALVHENEILKSKEEMLRLSKREVELEVKYRDLNMRFKQLGEGMNDNLSANSDLLAAMLAVVEEKKEVNRLCESAKQSYKKINSNMKALKEKGRNFERFKSVFSRQ</sequence>
<feature type="compositionally biased region" description="Polar residues" evidence="1">
    <location>
        <begin position="62"/>
        <end position="78"/>
    </location>
</feature>
<name>A0A3P8AFF3_HELPZ</name>
<dbReference type="InterPro" id="IPR022735">
    <property type="entry name" value="bMERB_dom"/>
</dbReference>
<evidence type="ECO:0000256" key="1">
    <source>
        <dbReference type="SAM" id="MobiDB-lite"/>
    </source>
</evidence>
<evidence type="ECO:0000313" key="4">
    <source>
        <dbReference type="Proteomes" id="UP000050761"/>
    </source>
</evidence>
<dbReference type="Gene3D" id="2.10.110.10">
    <property type="entry name" value="Cysteine Rich Protein"/>
    <property type="match status" value="1"/>
</dbReference>
<feature type="compositionally biased region" description="Acidic residues" evidence="1">
    <location>
        <begin position="306"/>
        <end position="327"/>
    </location>
</feature>
<feature type="domain" description="BMERB" evidence="2">
    <location>
        <begin position="386"/>
        <end position="502"/>
    </location>
</feature>
<dbReference type="WBParaSite" id="HPBE_0001874401-mRNA-1">
    <property type="protein sequence ID" value="HPBE_0001874401-mRNA-1"/>
    <property type="gene ID" value="HPBE_0001874401"/>
</dbReference>
<dbReference type="Pfam" id="PF12130">
    <property type="entry name" value="bMERB_dom"/>
    <property type="match status" value="1"/>
</dbReference>
<reference evidence="5" key="2">
    <citation type="submission" date="2019-09" db="UniProtKB">
        <authorList>
            <consortium name="WormBaseParasite"/>
        </authorList>
    </citation>
    <scope>IDENTIFICATION</scope>
</reference>
<feature type="region of interest" description="Disordered" evidence="1">
    <location>
        <begin position="365"/>
        <end position="386"/>
    </location>
</feature>
<feature type="region of interest" description="Disordered" evidence="1">
    <location>
        <begin position="56"/>
        <end position="78"/>
    </location>
</feature>
<dbReference type="EMBL" id="UZAH01030889">
    <property type="protein sequence ID" value="VDP12732.1"/>
    <property type="molecule type" value="Genomic_DNA"/>
</dbReference>
<organism evidence="3">
    <name type="scientific">Heligmosomoides polygyrus</name>
    <name type="common">Parasitic roundworm</name>
    <dbReference type="NCBI Taxonomy" id="6339"/>
    <lineage>
        <taxon>Eukaryota</taxon>
        <taxon>Metazoa</taxon>
        <taxon>Ecdysozoa</taxon>
        <taxon>Nematoda</taxon>
        <taxon>Chromadorea</taxon>
        <taxon>Rhabditida</taxon>
        <taxon>Rhabditina</taxon>
        <taxon>Rhabditomorpha</taxon>
        <taxon>Strongyloidea</taxon>
        <taxon>Heligmosomidae</taxon>
        <taxon>Heligmosomoides</taxon>
    </lineage>
</organism>
<gene>
    <name evidence="3" type="ORF">HPBE_LOCUS18743</name>
</gene>
<feature type="compositionally biased region" description="Acidic residues" evidence="1">
    <location>
        <begin position="281"/>
        <end position="291"/>
    </location>
</feature>
<evidence type="ECO:0000259" key="2">
    <source>
        <dbReference type="Pfam" id="PF12130"/>
    </source>
</evidence>
<reference evidence="3 4" key="1">
    <citation type="submission" date="2018-11" db="EMBL/GenBank/DDBJ databases">
        <authorList>
            <consortium name="Pathogen Informatics"/>
        </authorList>
    </citation>
    <scope>NUCLEOTIDE SEQUENCE [LARGE SCALE GENOMIC DNA]</scope>
</reference>
<dbReference type="OrthoDB" id="5838405at2759"/>
<keyword evidence="4" id="KW-1185">Reference proteome</keyword>
<dbReference type="Proteomes" id="UP000050761">
    <property type="component" value="Unassembled WGS sequence"/>
</dbReference>